<comment type="caution">
    <text evidence="1">The sequence shown here is derived from an EMBL/GenBank/DDBJ whole genome shotgun (WGS) entry which is preliminary data.</text>
</comment>
<protein>
    <submittedName>
        <fullName evidence="1">Uncharacterized protein</fullName>
    </submittedName>
</protein>
<dbReference type="EMBL" id="BTGU01000061">
    <property type="protein sequence ID" value="GMN56047.1"/>
    <property type="molecule type" value="Genomic_DNA"/>
</dbReference>
<name>A0AA88AQV4_FICCA</name>
<dbReference type="Proteomes" id="UP001187192">
    <property type="component" value="Unassembled WGS sequence"/>
</dbReference>
<dbReference type="AlphaFoldDB" id="A0AA88AQV4"/>
<proteinExistence type="predicted"/>
<evidence type="ECO:0000313" key="2">
    <source>
        <dbReference type="Proteomes" id="UP001187192"/>
    </source>
</evidence>
<reference evidence="1" key="1">
    <citation type="submission" date="2023-07" db="EMBL/GenBank/DDBJ databases">
        <title>draft genome sequence of fig (Ficus carica).</title>
        <authorList>
            <person name="Takahashi T."/>
            <person name="Nishimura K."/>
        </authorList>
    </citation>
    <scope>NUCLEOTIDE SEQUENCE</scope>
</reference>
<accession>A0AA88AQV4</accession>
<dbReference type="Gramene" id="FCD_00026675-RA">
    <property type="protein sequence ID" value="FCD_00026675-RA:cds"/>
    <property type="gene ID" value="FCD_00026675"/>
</dbReference>
<evidence type="ECO:0000313" key="1">
    <source>
        <dbReference type="EMBL" id="GMN56047.1"/>
    </source>
</evidence>
<organism evidence="1 2">
    <name type="scientific">Ficus carica</name>
    <name type="common">Common fig</name>
    <dbReference type="NCBI Taxonomy" id="3494"/>
    <lineage>
        <taxon>Eukaryota</taxon>
        <taxon>Viridiplantae</taxon>
        <taxon>Streptophyta</taxon>
        <taxon>Embryophyta</taxon>
        <taxon>Tracheophyta</taxon>
        <taxon>Spermatophyta</taxon>
        <taxon>Magnoliopsida</taxon>
        <taxon>eudicotyledons</taxon>
        <taxon>Gunneridae</taxon>
        <taxon>Pentapetalae</taxon>
        <taxon>rosids</taxon>
        <taxon>fabids</taxon>
        <taxon>Rosales</taxon>
        <taxon>Moraceae</taxon>
        <taxon>Ficeae</taxon>
        <taxon>Ficus</taxon>
    </lineage>
</organism>
<sequence>MPPAMPLLPPPRVGEPPAANDEIWRHRGKEARPTAILNSISSGRGVALNPFETCG</sequence>
<keyword evidence="2" id="KW-1185">Reference proteome</keyword>
<gene>
    <name evidence="1" type="ORF">TIFTF001_025168</name>
</gene>